<organism evidence="1 2">
    <name type="scientific">Colocasia esculenta</name>
    <name type="common">Wild taro</name>
    <name type="synonym">Arum esculentum</name>
    <dbReference type="NCBI Taxonomy" id="4460"/>
    <lineage>
        <taxon>Eukaryota</taxon>
        <taxon>Viridiplantae</taxon>
        <taxon>Streptophyta</taxon>
        <taxon>Embryophyta</taxon>
        <taxon>Tracheophyta</taxon>
        <taxon>Spermatophyta</taxon>
        <taxon>Magnoliopsida</taxon>
        <taxon>Liliopsida</taxon>
        <taxon>Araceae</taxon>
        <taxon>Aroideae</taxon>
        <taxon>Colocasieae</taxon>
        <taxon>Colocasia</taxon>
    </lineage>
</organism>
<dbReference type="Proteomes" id="UP000652761">
    <property type="component" value="Unassembled WGS sequence"/>
</dbReference>
<evidence type="ECO:0000313" key="1">
    <source>
        <dbReference type="EMBL" id="MQL92270.1"/>
    </source>
</evidence>
<reference evidence="1" key="1">
    <citation type="submission" date="2017-07" db="EMBL/GenBank/DDBJ databases">
        <title>Taro Niue Genome Assembly and Annotation.</title>
        <authorList>
            <person name="Atibalentja N."/>
            <person name="Keating K."/>
            <person name="Fields C.J."/>
        </authorList>
    </citation>
    <scope>NUCLEOTIDE SEQUENCE</scope>
    <source>
        <strain evidence="1">Niue_2</strain>
        <tissue evidence="1">Leaf</tissue>
    </source>
</reference>
<proteinExistence type="predicted"/>
<protein>
    <submittedName>
        <fullName evidence="1">Uncharacterized protein</fullName>
    </submittedName>
</protein>
<sequence>MMGRKQDMQVFKADDCDPDVVPFKFFSSPGPAWCKIGPGSGLLARPGSGGPEVRSVPFDPNWLVLLSSSSHMIIP</sequence>
<name>A0A843VEY7_COLES</name>
<comment type="caution">
    <text evidence="1">The sequence shown here is derived from an EMBL/GenBank/DDBJ whole genome shotgun (WGS) entry which is preliminary data.</text>
</comment>
<keyword evidence="2" id="KW-1185">Reference proteome</keyword>
<evidence type="ECO:0000313" key="2">
    <source>
        <dbReference type="Proteomes" id="UP000652761"/>
    </source>
</evidence>
<gene>
    <name evidence="1" type="ORF">Taro_024893</name>
</gene>
<accession>A0A843VEY7</accession>
<dbReference type="EMBL" id="NMUH01001430">
    <property type="protein sequence ID" value="MQL92270.1"/>
    <property type="molecule type" value="Genomic_DNA"/>
</dbReference>
<dbReference type="AlphaFoldDB" id="A0A843VEY7"/>